<dbReference type="Gene3D" id="3.40.50.1110">
    <property type="entry name" value="SGNH hydrolase"/>
    <property type="match status" value="1"/>
</dbReference>
<dbReference type="SUPFAM" id="SSF52266">
    <property type="entry name" value="SGNH hydrolase"/>
    <property type="match status" value="1"/>
</dbReference>
<sequence length="429" mass="46824">MSTTTSEKWTTVWTAMTQQAWAVSDHLPPEPFLRFENTTLRQTVRVTSDRAGGQRRLRLHLCNTFGTSDLGITKATVGVPERPPGDSDVHHQDDAKHISGSRFVNVDSLQSVSFSGQPSVAIPAGRILLSDPFDILLDDSKTLTVTLYFANGLATDELTTHPGSRTQSWLCKGDQSESASLKDGANLCSVHHWYFLAGVEEYTSVDTRALALIGDSITDGRCSTDNGNDRWPDLLLRRAQASTLSLPLLLNQAAGGNCILREGTGGPPLLERFNRDILSHPGVSAVLLFAGVNDIGTAPTDETSQGEVEESLTNTFKQVAQRCRAVDLLVFISTIAPFCGPDLQETPIQSYSSPSREATRQRVNSWIRESATTIFDGLVDFDSVLRNPDCAGRLLPAYDSGDYLHPNVAGFQAMADAFPLQLFEKLQQK</sequence>
<feature type="domain" description="SGNH hydrolase-type esterase" evidence="1">
    <location>
        <begin position="212"/>
        <end position="413"/>
    </location>
</feature>
<dbReference type="Pfam" id="PF13472">
    <property type="entry name" value="Lipase_GDSL_2"/>
    <property type="match status" value="1"/>
</dbReference>
<evidence type="ECO:0000313" key="2">
    <source>
        <dbReference type="EMBL" id="KAL1895865.1"/>
    </source>
</evidence>
<protein>
    <recommendedName>
        <fullName evidence="1">SGNH hydrolase-type esterase domain-containing protein</fullName>
    </recommendedName>
</protein>
<gene>
    <name evidence="2" type="ORF">Sste5346_004962</name>
</gene>
<dbReference type="PANTHER" id="PTHR43784">
    <property type="entry name" value="GDSL-LIKE LIPASE/ACYLHYDROLASE, PUTATIVE (AFU_ORTHOLOGUE AFUA_2G00820)-RELATED"/>
    <property type="match status" value="1"/>
</dbReference>
<dbReference type="PANTHER" id="PTHR43784:SF2">
    <property type="entry name" value="GDSL-LIKE LIPASE_ACYLHYDROLASE, PUTATIVE (AFU_ORTHOLOGUE AFUA_2G00820)-RELATED"/>
    <property type="match status" value="1"/>
</dbReference>
<organism evidence="2 3">
    <name type="scientific">Sporothrix stenoceras</name>
    <dbReference type="NCBI Taxonomy" id="5173"/>
    <lineage>
        <taxon>Eukaryota</taxon>
        <taxon>Fungi</taxon>
        <taxon>Dikarya</taxon>
        <taxon>Ascomycota</taxon>
        <taxon>Pezizomycotina</taxon>
        <taxon>Sordariomycetes</taxon>
        <taxon>Sordariomycetidae</taxon>
        <taxon>Ophiostomatales</taxon>
        <taxon>Ophiostomataceae</taxon>
        <taxon>Sporothrix</taxon>
    </lineage>
</organism>
<dbReference type="InterPro" id="IPR013830">
    <property type="entry name" value="SGNH_hydro"/>
</dbReference>
<evidence type="ECO:0000259" key="1">
    <source>
        <dbReference type="Pfam" id="PF13472"/>
    </source>
</evidence>
<evidence type="ECO:0000313" key="3">
    <source>
        <dbReference type="Proteomes" id="UP001583186"/>
    </source>
</evidence>
<dbReference type="InterPro" id="IPR036514">
    <property type="entry name" value="SGNH_hydro_sf"/>
</dbReference>
<dbReference type="EMBL" id="JAWCUI010000025">
    <property type="protein sequence ID" value="KAL1895865.1"/>
    <property type="molecule type" value="Genomic_DNA"/>
</dbReference>
<proteinExistence type="predicted"/>
<comment type="caution">
    <text evidence="2">The sequence shown here is derived from an EMBL/GenBank/DDBJ whole genome shotgun (WGS) entry which is preliminary data.</text>
</comment>
<keyword evidence="3" id="KW-1185">Reference proteome</keyword>
<dbReference type="InterPro" id="IPR053140">
    <property type="entry name" value="GDSL_Rv0518-like"/>
</dbReference>
<reference evidence="2 3" key="1">
    <citation type="journal article" date="2024" name="IMA Fungus">
        <title>IMA Genome - F19 : A genome assembly and annotation guide to empower mycologists, including annotated draft genome sequences of Ceratocystis pirilliformis, Diaporthe australafricana, Fusarium ophioides, Paecilomyces lecythidis, and Sporothrix stenoceras.</title>
        <authorList>
            <person name="Aylward J."/>
            <person name="Wilson A.M."/>
            <person name="Visagie C.M."/>
            <person name="Spraker J."/>
            <person name="Barnes I."/>
            <person name="Buitendag C."/>
            <person name="Ceriani C."/>
            <person name="Del Mar Angel L."/>
            <person name="du Plessis D."/>
            <person name="Fuchs T."/>
            <person name="Gasser K."/>
            <person name="Kramer D."/>
            <person name="Li W."/>
            <person name="Munsamy K."/>
            <person name="Piso A."/>
            <person name="Price J.L."/>
            <person name="Sonnekus B."/>
            <person name="Thomas C."/>
            <person name="van der Nest A."/>
            <person name="van Dijk A."/>
            <person name="van Heerden A."/>
            <person name="van Vuuren N."/>
            <person name="Yilmaz N."/>
            <person name="Duong T.A."/>
            <person name="van der Merwe N.A."/>
            <person name="Wingfield M.J."/>
            <person name="Wingfield B.D."/>
        </authorList>
    </citation>
    <scope>NUCLEOTIDE SEQUENCE [LARGE SCALE GENOMIC DNA]</scope>
    <source>
        <strain evidence="2 3">CMW 5346</strain>
    </source>
</reference>
<dbReference type="CDD" id="cd01830">
    <property type="entry name" value="XynE_like"/>
    <property type="match status" value="1"/>
</dbReference>
<name>A0ABR3Z6B6_9PEZI</name>
<dbReference type="Proteomes" id="UP001583186">
    <property type="component" value="Unassembled WGS sequence"/>
</dbReference>
<accession>A0ABR3Z6B6</accession>